<accession>A0A0R3TRT2</accession>
<feature type="region of interest" description="Disordered" evidence="1">
    <location>
        <begin position="117"/>
        <end position="140"/>
    </location>
</feature>
<reference evidence="2 3" key="2">
    <citation type="submission" date="2018-11" db="EMBL/GenBank/DDBJ databases">
        <authorList>
            <consortium name="Pathogen Informatics"/>
        </authorList>
    </citation>
    <scope>NUCLEOTIDE SEQUENCE [LARGE SCALE GENOMIC DNA]</scope>
</reference>
<proteinExistence type="predicted"/>
<dbReference type="OrthoDB" id="10542006at2759"/>
<dbReference type="EMBL" id="UZAE01012979">
    <property type="protein sequence ID" value="VDO07665.1"/>
    <property type="molecule type" value="Genomic_DNA"/>
</dbReference>
<evidence type="ECO:0000256" key="1">
    <source>
        <dbReference type="SAM" id="MobiDB-lite"/>
    </source>
</evidence>
<sequence>MQYHRPPLIGSNFQPNLRPLPLPNPIHHHRETPMATNKPSSSNLEDLNIYGQSTMIEGGLLEFCRPPPKQLQFKPVRPLSSQLQPFWGANGSIVFVDARAKLFYTPAQVRELYRDRPHSPMRTTFRPPNQPPPRQPPRPPWFVQAAIYVNTDAN</sequence>
<protein>
    <submittedName>
        <fullName evidence="2 4">Uncharacterized protein</fullName>
    </submittedName>
</protein>
<evidence type="ECO:0000313" key="2">
    <source>
        <dbReference type="EMBL" id="VDO07665.1"/>
    </source>
</evidence>
<dbReference type="Proteomes" id="UP000278807">
    <property type="component" value="Unassembled WGS sequence"/>
</dbReference>
<feature type="region of interest" description="Disordered" evidence="1">
    <location>
        <begin position="1"/>
        <end position="42"/>
    </location>
</feature>
<dbReference type="AlphaFoldDB" id="A0A0R3TRT2"/>
<name>A0A0R3TRT2_RODNA</name>
<keyword evidence="3" id="KW-1185">Reference proteome</keyword>
<evidence type="ECO:0000313" key="3">
    <source>
        <dbReference type="Proteomes" id="UP000278807"/>
    </source>
</evidence>
<evidence type="ECO:0000313" key="4">
    <source>
        <dbReference type="WBParaSite" id="HNAJ_0001031601-mRNA-1"/>
    </source>
</evidence>
<dbReference type="WBParaSite" id="HNAJ_0001031601-mRNA-1">
    <property type="protein sequence ID" value="HNAJ_0001031601-mRNA-1"/>
    <property type="gene ID" value="HNAJ_0001031601"/>
</dbReference>
<feature type="compositionally biased region" description="Pro residues" evidence="1">
    <location>
        <begin position="128"/>
        <end position="140"/>
    </location>
</feature>
<organism evidence="4">
    <name type="scientific">Rodentolepis nana</name>
    <name type="common">Dwarf tapeworm</name>
    <name type="synonym">Hymenolepis nana</name>
    <dbReference type="NCBI Taxonomy" id="102285"/>
    <lineage>
        <taxon>Eukaryota</taxon>
        <taxon>Metazoa</taxon>
        <taxon>Spiralia</taxon>
        <taxon>Lophotrochozoa</taxon>
        <taxon>Platyhelminthes</taxon>
        <taxon>Cestoda</taxon>
        <taxon>Eucestoda</taxon>
        <taxon>Cyclophyllidea</taxon>
        <taxon>Hymenolepididae</taxon>
        <taxon>Rodentolepis</taxon>
    </lineage>
</organism>
<gene>
    <name evidence="2" type="ORF">HNAJ_LOCUS10311</name>
</gene>
<reference evidence="4" key="1">
    <citation type="submission" date="2017-02" db="UniProtKB">
        <authorList>
            <consortium name="WormBaseParasite"/>
        </authorList>
    </citation>
    <scope>IDENTIFICATION</scope>
</reference>